<dbReference type="Pfam" id="PF06983">
    <property type="entry name" value="3-dmu-9_3-mt"/>
    <property type="match status" value="1"/>
</dbReference>
<evidence type="ECO:0000313" key="3">
    <source>
        <dbReference type="Proteomes" id="UP000323300"/>
    </source>
</evidence>
<accession>A0A1I3XFV3</accession>
<dbReference type="InterPro" id="IPR028973">
    <property type="entry name" value="PhnB-like"/>
</dbReference>
<evidence type="ECO:0000259" key="1">
    <source>
        <dbReference type="Pfam" id="PF06983"/>
    </source>
</evidence>
<protein>
    <submittedName>
        <fullName evidence="2">Glyoxalase superfamily enzyme, possibly 3-demethylubiquinone-9 3-methyltransferase</fullName>
    </submittedName>
</protein>
<dbReference type="InterPro" id="IPR009725">
    <property type="entry name" value="3_dmu_93_MTrfase"/>
</dbReference>
<keyword evidence="3" id="KW-1185">Reference proteome</keyword>
<keyword evidence="2" id="KW-0489">Methyltransferase</keyword>
<sequence>MVTATPFLMFEGKAEEALTFYCETVPGSRILSVERYGPGEAGPEGSVKMARAAIAGLEVMASDSYVRHAFTFTPSLSLFVNCTSEDEQSRIVEGLGNGGGMLMPLDNYGFSRRFAWLNDRFGVSWQINLP</sequence>
<dbReference type="GO" id="GO:0032259">
    <property type="term" value="P:methylation"/>
    <property type="evidence" value="ECO:0007669"/>
    <property type="project" value="UniProtKB-KW"/>
</dbReference>
<dbReference type="Gene3D" id="3.30.720.100">
    <property type="match status" value="1"/>
</dbReference>
<dbReference type="Proteomes" id="UP000323300">
    <property type="component" value="Unassembled WGS sequence"/>
</dbReference>
<dbReference type="SUPFAM" id="SSF54593">
    <property type="entry name" value="Glyoxalase/Bleomycin resistance protein/Dihydroxybiphenyl dioxygenase"/>
    <property type="match status" value="1"/>
</dbReference>
<reference evidence="2 3" key="1">
    <citation type="submission" date="2016-10" db="EMBL/GenBank/DDBJ databases">
        <authorList>
            <person name="Varghese N."/>
            <person name="Submissions S."/>
        </authorList>
    </citation>
    <scope>NUCLEOTIDE SEQUENCE [LARGE SCALE GENOMIC DNA]</scope>
    <source>
        <strain evidence="2 3">DSM 21822</strain>
    </source>
</reference>
<dbReference type="PANTHER" id="PTHR33990:SF4">
    <property type="entry name" value="PHNB-LIKE DOMAIN-CONTAINING PROTEIN"/>
    <property type="match status" value="1"/>
</dbReference>
<evidence type="ECO:0000313" key="2">
    <source>
        <dbReference type="EMBL" id="SFK18447.1"/>
    </source>
</evidence>
<dbReference type="Gene3D" id="3.30.720.110">
    <property type="match status" value="1"/>
</dbReference>
<dbReference type="PIRSF" id="PIRSF021700">
    <property type="entry name" value="3_dmu_93_MTrfase"/>
    <property type="match status" value="1"/>
</dbReference>
<dbReference type="InterPro" id="IPR029068">
    <property type="entry name" value="Glyas_Bleomycin-R_OHBP_Dase"/>
</dbReference>
<keyword evidence="2" id="KW-0808">Transferase</keyword>
<dbReference type="GO" id="GO:0008168">
    <property type="term" value="F:methyltransferase activity"/>
    <property type="evidence" value="ECO:0007669"/>
    <property type="project" value="UniProtKB-KW"/>
</dbReference>
<organism evidence="2 3">
    <name type="scientific">Neomesorhizobium albiziae</name>
    <dbReference type="NCBI Taxonomy" id="335020"/>
    <lineage>
        <taxon>Bacteria</taxon>
        <taxon>Pseudomonadati</taxon>
        <taxon>Pseudomonadota</taxon>
        <taxon>Alphaproteobacteria</taxon>
        <taxon>Hyphomicrobiales</taxon>
        <taxon>Phyllobacteriaceae</taxon>
        <taxon>Neomesorhizobium</taxon>
    </lineage>
</organism>
<name>A0A1I3XFV3_9HYPH</name>
<dbReference type="PANTHER" id="PTHR33990">
    <property type="entry name" value="PROTEIN YJDN-RELATED"/>
    <property type="match status" value="1"/>
</dbReference>
<dbReference type="OrthoDB" id="9806473at2"/>
<proteinExistence type="predicted"/>
<dbReference type="RefSeq" id="WP_149759498.1">
    <property type="nucleotide sequence ID" value="NZ_BSPE01000008.1"/>
</dbReference>
<dbReference type="EMBL" id="FOSL01000003">
    <property type="protein sequence ID" value="SFK18447.1"/>
    <property type="molecule type" value="Genomic_DNA"/>
</dbReference>
<gene>
    <name evidence="2" type="ORF">SAMN04488498_103201</name>
</gene>
<dbReference type="CDD" id="cd06588">
    <property type="entry name" value="PhnB_like"/>
    <property type="match status" value="1"/>
</dbReference>
<feature type="domain" description="PhnB-like" evidence="1">
    <location>
        <begin position="4"/>
        <end position="127"/>
    </location>
</feature>
<keyword evidence="2" id="KW-0830">Ubiquinone</keyword>
<dbReference type="AlphaFoldDB" id="A0A1I3XFV3"/>